<protein>
    <submittedName>
        <fullName evidence="5">MarR family transcriptional regulator</fullName>
    </submittedName>
</protein>
<organism evidence="5 6">
    <name type="scientific">Luteococcus japonicus</name>
    <dbReference type="NCBI Taxonomy" id="33984"/>
    <lineage>
        <taxon>Bacteria</taxon>
        <taxon>Bacillati</taxon>
        <taxon>Actinomycetota</taxon>
        <taxon>Actinomycetes</taxon>
        <taxon>Propionibacteriales</taxon>
        <taxon>Propionibacteriaceae</taxon>
        <taxon>Luteococcus</taxon>
    </lineage>
</organism>
<proteinExistence type="predicted"/>
<dbReference type="RefSeq" id="WP_123575425.1">
    <property type="nucleotide sequence ID" value="NZ_RKHG01000001.1"/>
</dbReference>
<accession>A0A3N1ZTT4</accession>
<dbReference type="SUPFAM" id="SSF46785">
    <property type="entry name" value="Winged helix' DNA-binding domain"/>
    <property type="match status" value="1"/>
</dbReference>
<keyword evidence="1" id="KW-0805">Transcription regulation</keyword>
<keyword evidence="2" id="KW-0238">DNA-binding</keyword>
<dbReference type="InterPro" id="IPR036388">
    <property type="entry name" value="WH-like_DNA-bd_sf"/>
</dbReference>
<sequence length="165" mass="18476">MTETPQTMVARAWQENFPGLDVSPIEIFGRLRHLQEQHEEALAPLYEGAPISQGETAVLIFLRHAEGPTIARRLAHQRGCSAAAMGKLLSKLERRGMVTRRPNPADRRSALVEITPTGARMVDDYFPRQLALEASILDGLPQEWRQQFVEAMDVLSDRLRPLAGP</sequence>
<evidence type="ECO:0000259" key="4">
    <source>
        <dbReference type="PROSITE" id="PS50995"/>
    </source>
</evidence>
<dbReference type="InterPro" id="IPR036390">
    <property type="entry name" value="WH_DNA-bd_sf"/>
</dbReference>
<evidence type="ECO:0000313" key="5">
    <source>
        <dbReference type="EMBL" id="ROR54260.1"/>
    </source>
</evidence>
<dbReference type="InterPro" id="IPR000835">
    <property type="entry name" value="HTH_MarR-typ"/>
</dbReference>
<dbReference type="PANTHER" id="PTHR42756:SF1">
    <property type="entry name" value="TRANSCRIPTIONAL REPRESSOR OF EMRAB OPERON"/>
    <property type="match status" value="1"/>
</dbReference>
<name>A0A3N1ZTT4_9ACTN</name>
<dbReference type="GO" id="GO:0003700">
    <property type="term" value="F:DNA-binding transcription factor activity"/>
    <property type="evidence" value="ECO:0007669"/>
    <property type="project" value="InterPro"/>
</dbReference>
<evidence type="ECO:0000256" key="2">
    <source>
        <dbReference type="ARBA" id="ARBA00023125"/>
    </source>
</evidence>
<evidence type="ECO:0000256" key="1">
    <source>
        <dbReference type="ARBA" id="ARBA00023015"/>
    </source>
</evidence>
<dbReference type="EMBL" id="RKHG01000001">
    <property type="protein sequence ID" value="ROR54260.1"/>
    <property type="molecule type" value="Genomic_DNA"/>
</dbReference>
<evidence type="ECO:0000313" key="6">
    <source>
        <dbReference type="Proteomes" id="UP000275749"/>
    </source>
</evidence>
<dbReference type="Pfam" id="PF01047">
    <property type="entry name" value="MarR"/>
    <property type="match status" value="1"/>
</dbReference>
<dbReference type="Proteomes" id="UP000275749">
    <property type="component" value="Unassembled WGS sequence"/>
</dbReference>
<dbReference type="AlphaFoldDB" id="A0A3N1ZTT4"/>
<dbReference type="PROSITE" id="PS50995">
    <property type="entry name" value="HTH_MARR_2"/>
    <property type="match status" value="1"/>
</dbReference>
<feature type="domain" description="HTH marR-type" evidence="4">
    <location>
        <begin position="24"/>
        <end position="157"/>
    </location>
</feature>
<comment type="caution">
    <text evidence="5">The sequence shown here is derived from an EMBL/GenBank/DDBJ whole genome shotgun (WGS) entry which is preliminary data.</text>
</comment>
<dbReference type="GO" id="GO:0003677">
    <property type="term" value="F:DNA binding"/>
    <property type="evidence" value="ECO:0007669"/>
    <property type="project" value="UniProtKB-KW"/>
</dbReference>
<evidence type="ECO:0000256" key="3">
    <source>
        <dbReference type="ARBA" id="ARBA00023163"/>
    </source>
</evidence>
<reference evidence="5 6" key="1">
    <citation type="submission" date="2018-11" db="EMBL/GenBank/DDBJ databases">
        <title>Sequencing the genomes of 1000 actinobacteria strains.</title>
        <authorList>
            <person name="Klenk H.-P."/>
        </authorList>
    </citation>
    <scope>NUCLEOTIDE SEQUENCE [LARGE SCALE GENOMIC DNA]</scope>
    <source>
        <strain evidence="5 6">DSM 10546</strain>
    </source>
</reference>
<dbReference type="SMART" id="SM00347">
    <property type="entry name" value="HTH_MARR"/>
    <property type="match status" value="1"/>
</dbReference>
<dbReference type="Gene3D" id="1.10.10.10">
    <property type="entry name" value="Winged helix-like DNA-binding domain superfamily/Winged helix DNA-binding domain"/>
    <property type="match status" value="1"/>
</dbReference>
<keyword evidence="3" id="KW-0804">Transcription</keyword>
<gene>
    <name evidence="5" type="ORF">EDD41_1457</name>
</gene>
<dbReference type="PANTHER" id="PTHR42756">
    <property type="entry name" value="TRANSCRIPTIONAL REGULATOR, MARR"/>
    <property type="match status" value="1"/>
</dbReference>